<dbReference type="eggNOG" id="COG0667">
    <property type="taxonomic scope" value="Bacteria"/>
</dbReference>
<dbReference type="GO" id="GO:0005829">
    <property type="term" value="C:cytosol"/>
    <property type="evidence" value="ECO:0007669"/>
    <property type="project" value="UniProtKB-ARBA"/>
</dbReference>
<protein>
    <submittedName>
        <fullName evidence="3">Aldo/keto reductase</fullName>
    </submittedName>
</protein>
<reference evidence="3" key="2">
    <citation type="submission" date="2014-09" db="EMBL/GenBank/DDBJ databases">
        <title>Criblamydia sequanensis harbors a mega-plasmid encoding arsenite resistance.</title>
        <authorList>
            <person name="Bertelli C."/>
            <person name="Goesmann A."/>
            <person name="Greub G."/>
        </authorList>
    </citation>
    <scope>NUCLEOTIDE SEQUENCE [LARGE SCALE GENOMIC DNA]</scope>
    <source>
        <strain evidence="3">CRIB-18</strain>
    </source>
</reference>
<dbReference type="InterPro" id="IPR036812">
    <property type="entry name" value="NAD(P)_OxRdtase_dom_sf"/>
</dbReference>
<dbReference type="RefSeq" id="WP_041016525.1">
    <property type="nucleotide sequence ID" value="NZ_CCEJ010000001.1"/>
</dbReference>
<dbReference type="Proteomes" id="UP000031552">
    <property type="component" value="Unassembled WGS sequence"/>
</dbReference>
<feature type="domain" description="NADP-dependent oxidoreductase" evidence="2">
    <location>
        <begin position="16"/>
        <end position="308"/>
    </location>
</feature>
<sequence length="324" mass="36273">MEYKTFGKTGIKVSALSFGTMTFGGESDEKTSGELYLLAREAGINLFDCANVYNEGKAEEILGRLIQKERDEIILTSKAYFPTKDEVNSKGLSRKHIFQAIHDSLSRLKTDYIDIYFMHKFDESTPLEESLRAMSDLVQQGKVLYLGVSNFSAWQIMKALGLSALHQLASFQVIQPMYNLIKRQAEVELFPLALSENLAVIPYNPLAGGMLTGKYSSSKEIKGTRLESRKMYQGRYQNEEAMAITESFVSLAKKYGYSPASLALAWVASNKAVTSPLLGARNQEQLKDCLKCLEIPMTAELRKEISSLSKEPPLATDRSEERLN</sequence>
<dbReference type="STRING" id="1437425.CSEC_0186"/>
<name>A0A090CZU4_9BACT</name>
<dbReference type="InterPro" id="IPR023210">
    <property type="entry name" value="NADP_OxRdtase_dom"/>
</dbReference>
<organism evidence="3 4">
    <name type="scientific">Candidatus Criblamydia sequanensis CRIB-18</name>
    <dbReference type="NCBI Taxonomy" id="1437425"/>
    <lineage>
        <taxon>Bacteria</taxon>
        <taxon>Pseudomonadati</taxon>
        <taxon>Chlamydiota</taxon>
        <taxon>Chlamydiia</taxon>
        <taxon>Parachlamydiales</taxon>
        <taxon>Candidatus Criblamydiaceae</taxon>
        <taxon>Candidatus Criblamydia</taxon>
    </lineage>
</organism>
<dbReference type="SUPFAM" id="SSF51430">
    <property type="entry name" value="NAD(P)-linked oxidoreductase"/>
    <property type="match status" value="1"/>
</dbReference>
<dbReference type="InterPro" id="IPR050523">
    <property type="entry name" value="AKR_Detox_Biosynth"/>
</dbReference>
<dbReference type="GO" id="GO:0016491">
    <property type="term" value="F:oxidoreductase activity"/>
    <property type="evidence" value="ECO:0007669"/>
    <property type="project" value="UniProtKB-KW"/>
</dbReference>
<dbReference type="CDD" id="cd19087">
    <property type="entry name" value="AKR_AKR12A1_B1_C1"/>
    <property type="match status" value="1"/>
</dbReference>
<dbReference type="PANTHER" id="PTHR43364:SF4">
    <property type="entry name" value="NAD(P)-LINKED OXIDOREDUCTASE SUPERFAMILY PROTEIN"/>
    <property type="match status" value="1"/>
</dbReference>
<dbReference type="PRINTS" id="PR00069">
    <property type="entry name" value="ALDKETRDTASE"/>
</dbReference>
<evidence type="ECO:0000313" key="4">
    <source>
        <dbReference type="Proteomes" id="UP000031552"/>
    </source>
</evidence>
<dbReference type="FunFam" id="3.20.20.100:FF:000004">
    <property type="entry name" value="Oxidoreductase, aldo/keto reductase"/>
    <property type="match status" value="1"/>
</dbReference>
<keyword evidence="4" id="KW-1185">Reference proteome</keyword>
<proteinExistence type="predicted"/>
<dbReference type="OrthoDB" id="9773828at2"/>
<keyword evidence="1" id="KW-0560">Oxidoreductase</keyword>
<dbReference type="Pfam" id="PF00248">
    <property type="entry name" value="Aldo_ket_red"/>
    <property type="match status" value="1"/>
</dbReference>
<dbReference type="Gene3D" id="3.20.20.100">
    <property type="entry name" value="NADP-dependent oxidoreductase domain"/>
    <property type="match status" value="1"/>
</dbReference>
<dbReference type="AlphaFoldDB" id="A0A090CZU4"/>
<comment type="caution">
    <text evidence="3">The sequence shown here is derived from an EMBL/GenBank/DDBJ whole genome shotgun (WGS) entry which is preliminary data.</text>
</comment>
<evidence type="ECO:0000256" key="1">
    <source>
        <dbReference type="ARBA" id="ARBA00023002"/>
    </source>
</evidence>
<dbReference type="PANTHER" id="PTHR43364">
    <property type="entry name" value="NADH-SPECIFIC METHYLGLYOXAL REDUCTASE-RELATED"/>
    <property type="match status" value="1"/>
</dbReference>
<accession>A0A090CZU4</accession>
<reference evidence="3" key="1">
    <citation type="submission" date="2013-12" db="EMBL/GenBank/DDBJ databases">
        <authorList>
            <person name="Linke B."/>
        </authorList>
    </citation>
    <scope>NUCLEOTIDE SEQUENCE [LARGE SCALE GENOMIC DNA]</scope>
    <source>
        <strain evidence="3">CRIB-18</strain>
    </source>
</reference>
<dbReference type="EMBL" id="CCEJ010000001">
    <property type="protein sequence ID" value="CDR33025.1"/>
    <property type="molecule type" value="Genomic_DNA"/>
</dbReference>
<evidence type="ECO:0000313" key="3">
    <source>
        <dbReference type="EMBL" id="CDR33025.1"/>
    </source>
</evidence>
<gene>
    <name evidence="3" type="primary">mocA</name>
    <name evidence="3" type="ORF">CSEC_0186</name>
</gene>
<dbReference type="InterPro" id="IPR020471">
    <property type="entry name" value="AKR"/>
</dbReference>
<evidence type="ECO:0000259" key="2">
    <source>
        <dbReference type="Pfam" id="PF00248"/>
    </source>
</evidence>